<name>A0AAV2Q7G2_MEGNR</name>
<gene>
    <name evidence="2" type="ORF">MNOR_LOCUS9107</name>
</gene>
<evidence type="ECO:0000256" key="1">
    <source>
        <dbReference type="SAM" id="Phobius"/>
    </source>
</evidence>
<comment type="caution">
    <text evidence="2">The sequence shown here is derived from an EMBL/GenBank/DDBJ whole genome shotgun (WGS) entry which is preliminary data.</text>
</comment>
<evidence type="ECO:0000313" key="3">
    <source>
        <dbReference type="Proteomes" id="UP001497623"/>
    </source>
</evidence>
<keyword evidence="3" id="KW-1185">Reference proteome</keyword>
<proteinExistence type="predicted"/>
<dbReference type="EMBL" id="CAXKWB010004332">
    <property type="protein sequence ID" value="CAL4073372.1"/>
    <property type="molecule type" value="Genomic_DNA"/>
</dbReference>
<evidence type="ECO:0000313" key="2">
    <source>
        <dbReference type="EMBL" id="CAL4073372.1"/>
    </source>
</evidence>
<dbReference type="Proteomes" id="UP001497623">
    <property type="component" value="Unassembled WGS sequence"/>
</dbReference>
<sequence>MTRKTYEMRYSRAISLEISSEQVEQAKYHLILPETTVHDENTDEISTRIKVRCQNFIIKMKDLLGRAVNKTKYKIQDKLYPVIQFLPVILSLVSLVLTLTDVATDGA</sequence>
<keyword evidence="1" id="KW-1133">Transmembrane helix</keyword>
<feature type="non-terminal residue" evidence="2">
    <location>
        <position position="107"/>
    </location>
</feature>
<reference evidence="2 3" key="1">
    <citation type="submission" date="2024-05" db="EMBL/GenBank/DDBJ databases">
        <authorList>
            <person name="Wallberg A."/>
        </authorList>
    </citation>
    <scope>NUCLEOTIDE SEQUENCE [LARGE SCALE GENOMIC DNA]</scope>
</reference>
<dbReference type="AlphaFoldDB" id="A0AAV2Q7G2"/>
<protein>
    <submittedName>
        <fullName evidence="2">Uncharacterized protein</fullName>
    </submittedName>
</protein>
<organism evidence="2 3">
    <name type="scientific">Meganyctiphanes norvegica</name>
    <name type="common">Northern krill</name>
    <name type="synonym">Thysanopoda norvegica</name>
    <dbReference type="NCBI Taxonomy" id="48144"/>
    <lineage>
        <taxon>Eukaryota</taxon>
        <taxon>Metazoa</taxon>
        <taxon>Ecdysozoa</taxon>
        <taxon>Arthropoda</taxon>
        <taxon>Crustacea</taxon>
        <taxon>Multicrustacea</taxon>
        <taxon>Malacostraca</taxon>
        <taxon>Eumalacostraca</taxon>
        <taxon>Eucarida</taxon>
        <taxon>Euphausiacea</taxon>
        <taxon>Euphausiidae</taxon>
        <taxon>Meganyctiphanes</taxon>
    </lineage>
</organism>
<keyword evidence="1" id="KW-0812">Transmembrane</keyword>
<accession>A0AAV2Q7G2</accession>
<keyword evidence="1" id="KW-0472">Membrane</keyword>
<feature type="transmembrane region" description="Helical" evidence="1">
    <location>
        <begin position="79"/>
        <end position="99"/>
    </location>
</feature>